<name>A0A1Y1CM08_9BACT</name>
<feature type="transmembrane region" description="Helical" evidence="1">
    <location>
        <begin position="229"/>
        <end position="250"/>
    </location>
</feature>
<dbReference type="CDD" id="cd07341">
    <property type="entry name" value="M56_BlaR1_MecR1_like"/>
    <property type="match status" value="1"/>
</dbReference>
<feature type="transmembrane region" description="Helical" evidence="1">
    <location>
        <begin position="97"/>
        <end position="115"/>
    </location>
</feature>
<feature type="transmembrane region" description="Helical" evidence="1">
    <location>
        <begin position="271"/>
        <end position="289"/>
    </location>
</feature>
<dbReference type="InterPro" id="IPR008969">
    <property type="entry name" value="CarboxyPept-like_regulatory"/>
</dbReference>
<dbReference type="GO" id="GO:0055085">
    <property type="term" value="P:transmembrane transport"/>
    <property type="evidence" value="ECO:0007669"/>
    <property type="project" value="InterPro"/>
</dbReference>
<feature type="transmembrane region" description="Helical" evidence="1">
    <location>
        <begin position="181"/>
        <end position="203"/>
    </location>
</feature>
<dbReference type="GO" id="GO:0031992">
    <property type="term" value="F:energy transducer activity"/>
    <property type="evidence" value="ECO:0007669"/>
    <property type="project" value="TreeGrafter"/>
</dbReference>
<proteinExistence type="predicted"/>
<protein>
    <recommendedName>
        <fullName evidence="6">TonB family protein</fullName>
    </recommendedName>
</protein>
<feature type="domain" description="Peptidase M56" evidence="3">
    <location>
        <begin position="9"/>
        <end position="242"/>
    </location>
</feature>
<feature type="domain" description="TonB C-terminal" evidence="2">
    <location>
        <begin position="460"/>
        <end position="524"/>
    </location>
</feature>
<gene>
    <name evidence="4" type="ORF">ALGA_3085</name>
</gene>
<keyword evidence="1" id="KW-0812">Transmembrane</keyword>
<evidence type="ECO:0000259" key="2">
    <source>
        <dbReference type="Pfam" id="PF03544"/>
    </source>
</evidence>
<dbReference type="Gene3D" id="3.30.1150.10">
    <property type="match status" value="1"/>
</dbReference>
<evidence type="ECO:0008006" key="6">
    <source>
        <dbReference type="Google" id="ProtNLM"/>
    </source>
</evidence>
<keyword evidence="1" id="KW-1133">Transmembrane helix</keyword>
<dbReference type="SUPFAM" id="SSF49464">
    <property type="entry name" value="Carboxypeptidase regulatory domain-like"/>
    <property type="match status" value="1"/>
</dbReference>
<dbReference type="AlphaFoldDB" id="A0A1Y1CM08"/>
<dbReference type="SUPFAM" id="SSF74653">
    <property type="entry name" value="TolA/TonB C-terminal domain"/>
    <property type="match status" value="1"/>
</dbReference>
<dbReference type="PANTHER" id="PTHR33446:SF2">
    <property type="entry name" value="PROTEIN TONB"/>
    <property type="match status" value="1"/>
</dbReference>
<dbReference type="EMBL" id="AP018042">
    <property type="protein sequence ID" value="BAX81385.1"/>
    <property type="molecule type" value="Genomic_DNA"/>
</dbReference>
<dbReference type="RefSeq" id="WP_096430740.1">
    <property type="nucleotide sequence ID" value="NZ_AP018042.1"/>
</dbReference>
<evidence type="ECO:0000259" key="3">
    <source>
        <dbReference type="Pfam" id="PF05569"/>
    </source>
</evidence>
<dbReference type="KEGG" id="mbas:ALGA_3085"/>
<feature type="transmembrane region" description="Helical" evidence="1">
    <location>
        <begin position="7"/>
        <end position="25"/>
    </location>
</feature>
<sequence>MEALFELLLRASVSIAVLFTLYWLQLRNSTHFKANRFFLLFSLIISLVIALIPIHYQVIVQASAKETFNEFIGVFNNNITNENTDINTSNGLSISSLLYLIYFIGSALVLIRILIQCRNPFLIMTSSTPKKIDNCLIHENEVYNSPFSFFNRIFINTEYFKQHEINDILTHEKVHIHERHWIDLFIIELLTVFFWFNPFIWFFERAIKQNHEYLADEGVLTRGHSLVRYQALLINQLMGTQVIGLANHFSSALGPTRFKMMTKEKTTKRKLFRMVWGIPVLAILLLAFAEPEYKQETVNTETEAFVSSEINADNIKISGKVVNEDGINMPGTSIILKGTSIGTVVDKDGTFELDIPKSEKMALVISYVGYKTIVEKINPAEKKVHFDFELQRGIVSIDSKSMNLDGDVPPPPPAPEFDKNSDKSVFVIVEDMPHYPGDHYGLSQYVKKKTAELKSKFGNKLSGKATVGFSINEKGEVTNIQILDKSNDVAAKAANSIASGMENWKPGTQRGKAVPVNFAMELEF</sequence>
<dbReference type="PANTHER" id="PTHR33446">
    <property type="entry name" value="PROTEIN TONB-RELATED"/>
    <property type="match status" value="1"/>
</dbReference>
<dbReference type="OrthoDB" id="9814002at2"/>
<dbReference type="InterPro" id="IPR037682">
    <property type="entry name" value="TonB_C"/>
</dbReference>
<reference evidence="5" key="2">
    <citation type="journal article" date="2020" name="Antonie Van Leeuwenhoek">
        <title>Labilibaculum antarcticum sp. nov., a novel facultative anaerobic, psychrotorelant bacterium isolated from marine sediment of Antarctica.</title>
        <authorList>
            <person name="Watanabe M."/>
            <person name="Kojima H."/>
            <person name="Fukui M."/>
        </authorList>
    </citation>
    <scope>NUCLEOTIDE SEQUENCE [LARGE SCALE GENOMIC DNA]</scope>
    <source>
        <strain evidence="5">SPP2</strain>
    </source>
</reference>
<dbReference type="GO" id="GO:0098797">
    <property type="term" value="C:plasma membrane protein complex"/>
    <property type="evidence" value="ECO:0007669"/>
    <property type="project" value="TreeGrafter"/>
</dbReference>
<accession>A0A1Y1CM08</accession>
<dbReference type="Pfam" id="PF03544">
    <property type="entry name" value="TonB_C"/>
    <property type="match status" value="1"/>
</dbReference>
<evidence type="ECO:0000313" key="5">
    <source>
        <dbReference type="Proteomes" id="UP000218267"/>
    </source>
</evidence>
<dbReference type="InterPro" id="IPR051045">
    <property type="entry name" value="TonB-dependent_transducer"/>
</dbReference>
<reference evidence="4 5" key="1">
    <citation type="journal article" date="2018" name="Mar. Genomics">
        <title>Complete genome sequence of Marinifilaceae bacterium strain SPP2, isolated from the Antarctic marine sediment.</title>
        <authorList>
            <person name="Watanabe M."/>
            <person name="Kojima H."/>
            <person name="Fukui M."/>
        </authorList>
    </citation>
    <scope>NUCLEOTIDE SEQUENCE [LARGE SCALE GENOMIC DNA]</scope>
    <source>
        <strain evidence="4 5">SPP2</strain>
    </source>
</reference>
<feature type="transmembrane region" description="Helical" evidence="1">
    <location>
        <begin position="37"/>
        <end position="56"/>
    </location>
</feature>
<evidence type="ECO:0000313" key="4">
    <source>
        <dbReference type="EMBL" id="BAX81385.1"/>
    </source>
</evidence>
<organism evidence="4 5">
    <name type="scientific">Labilibaculum antarcticum</name>
    <dbReference type="NCBI Taxonomy" id="1717717"/>
    <lineage>
        <taxon>Bacteria</taxon>
        <taxon>Pseudomonadati</taxon>
        <taxon>Bacteroidota</taxon>
        <taxon>Bacteroidia</taxon>
        <taxon>Marinilabiliales</taxon>
        <taxon>Marinifilaceae</taxon>
        <taxon>Labilibaculum</taxon>
    </lineage>
</organism>
<dbReference type="Proteomes" id="UP000218267">
    <property type="component" value="Chromosome"/>
</dbReference>
<keyword evidence="1" id="KW-0472">Membrane</keyword>
<dbReference type="InterPro" id="IPR008756">
    <property type="entry name" value="Peptidase_M56"/>
</dbReference>
<dbReference type="Pfam" id="PF13715">
    <property type="entry name" value="CarbopepD_reg_2"/>
    <property type="match status" value="1"/>
</dbReference>
<keyword evidence="5" id="KW-1185">Reference proteome</keyword>
<evidence type="ECO:0000256" key="1">
    <source>
        <dbReference type="SAM" id="Phobius"/>
    </source>
</evidence>
<dbReference type="Pfam" id="PF05569">
    <property type="entry name" value="Peptidase_M56"/>
    <property type="match status" value="1"/>
</dbReference>
<dbReference type="Gene3D" id="2.60.40.1120">
    <property type="entry name" value="Carboxypeptidase-like, regulatory domain"/>
    <property type="match status" value="1"/>
</dbReference>